<proteinExistence type="predicted"/>
<sequence length="128" mass="14697">MKRSDDVLHECLNFETAPHAVALFEETDLRKTKKISLLAAAVTPSIFTLVLKAQNYVINGGFLPYRVVRNQNDPFLNICIKDVSYVQNNCQNSHSIDGYSNYETIAEAWSNFDDVPKQYEEKFCLMRI</sequence>
<protein>
    <submittedName>
        <fullName evidence="1">Uncharacterized protein</fullName>
    </submittedName>
</protein>
<evidence type="ECO:0000313" key="2">
    <source>
        <dbReference type="Proteomes" id="UP000499080"/>
    </source>
</evidence>
<dbReference type="Proteomes" id="UP000499080">
    <property type="component" value="Unassembled WGS sequence"/>
</dbReference>
<comment type="caution">
    <text evidence="1">The sequence shown here is derived from an EMBL/GenBank/DDBJ whole genome shotgun (WGS) entry which is preliminary data.</text>
</comment>
<evidence type="ECO:0000313" key="1">
    <source>
        <dbReference type="EMBL" id="GBN46933.1"/>
    </source>
</evidence>
<gene>
    <name evidence="1" type="ORF">AVEN_81552_1</name>
</gene>
<keyword evidence="2" id="KW-1185">Reference proteome</keyword>
<dbReference type="EMBL" id="BGPR01213415">
    <property type="protein sequence ID" value="GBN46933.1"/>
    <property type="molecule type" value="Genomic_DNA"/>
</dbReference>
<organism evidence="1 2">
    <name type="scientific">Araneus ventricosus</name>
    <name type="common">Orbweaver spider</name>
    <name type="synonym">Epeira ventricosa</name>
    <dbReference type="NCBI Taxonomy" id="182803"/>
    <lineage>
        <taxon>Eukaryota</taxon>
        <taxon>Metazoa</taxon>
        <taxon>Ecdysozoa</taxon>
        <taxon>Arthropoda</taxon>
        <taxon>Chelicerata</taxon>
        <taxon>Arachnida</taxon>
        <taxon>Araneae</taxon>
        <taxon>Araneomorphae</taxon>
        <taxon>Entelegynae</taxon>
        <taxon>Araneoidea</taxon>
        <taxon>Araneidae</taxon>
        <taxon>Araneus</taxon>
    </lineage>
</organism>
<accession>A0A4Y2P7A1</accession>
<name>A0A4Y2P7A1_ARAVE</name>
<dbReference type="AlphaFoldDB" id="A0A4Y2P7A1"/>
<dbReference type="OrthoDB" id="6760986at2759"/>
<reference evidence="1 2" key="1">
    <citation type="journal article" date="2019" name="Sci. Rep.">
        <title>Orb-weaving spider Araneus ventricosus genome elucidates the spidroin gene catalogue.</title>
        <authorList>
            <person name="Kono N."/>
            <person name="Nakamura H."/>
            <person name="Ohtoshi R."/>
            <person name="Moran D.A.P."/>
            <person name="Shinohara A."/>
            <person name="Yoshida Y."/>
            <person name="Fujiwara M."/>
            <person name="Mori M."/>
            <person name="Tomita M."/>
            <person name="Arakawa K."/>
        </authorList>
    </citation>
    <scope>NUCLEOTIDE SEQUENCE [LARGE SCALE GENOMIC DNA]</scope>
</reference>